<dbReference type="InterPro" id="IPR006949">
    <property type="entry name" value="Barrel_Baseplate_J-like"/>
</dbReference>
<dbReference type="RefSeq" id="WP_038620879.1">
    <property type="nucleotide sequence ID" value="NZ_UGSG01000001.1"/>
</dbReference>
<organism evidence="4 5">
    <name type="scientific">Pandoraea pnomenusa</name>
    <dbReference type="NCBI Taxonomy" id="93220"/>
    <lineage>
        <taxon>Bacteria</taxon>
        <taxon>Pseudomonadati</taxon>
        <taxon>Pseudomonadota</taxon>
        <taxon>Betaproteobacteria</taxon>
        <taxon>Burkholderiales</taxon>
        <taxon>Burkholderiaceae</taxon>
        <taxon>Pandoraea</taxon>
    </lineage>
</organism>
<sequence length="374" mass="38004">MTISTKDFVTLVREQVTAIQGAAAGLVDLTIGSTLRAVVEATAAVALWLQSLILQLLVITRASTSSGADLDSWMADFGVTRIPADPASGLVTFARFTPTLNAIVPIGARVQTGDGTQTFAVTLDATNPAYDATQNAYVLGSGTSSATVPVVAEVAGASGNVVAGAVNTIVQGMPGIDTVTNAAAFTNGVDAEIDTALRARFVAYIGSLSKATKAAVLYAVLSLQQNVSATVTENQQRSGLAQLGFFYVIVDDGTGSPSSTLLASAANAIEEVRPLSVTYGVYGPNTVIANVVMAIVTASGYDHAATVALVAEAIQNYINTLGLGVSLSFTRLAQVAYAASDGVTNVTGVTLNGGTSDLAATSQQTIKSGTVQVT</sequence>
<dbReference type="OrthoDB" id="7012887at2"/>
<dbReference type="Pfam" id="PF04865">
    <property type="entry name" value="Baseplate_J"/>
    <property type="match status" value="1"/>
</dbReference>
<accession>A0A378YYX3</accession>
<dbReference type="Proteomes" id="UP000254573">
    <property type="component" value="Unassembled WGS sequence"/>
</dbReference>
<dbReference type="Pfam" id="PF26079">
    <property type="entry name" value="Baseplate_J_C"/>
    <property type="match status" value="1"/>
</dbReference>
<dbReference type="AlphaFoldDB" id="A0A378YYX3"/>
<evidence type="ECO:0000313" key="4">
    <source>
        <dbReference type="EMBL" id="SUA82013.1"/>
    </source>
</evidence>
<proteinExistence type="predicted"/>
<evidence type="ECO:0000313" key="5">
    <source>
        <dbReference type="Proteomes" id="UP000254573"/>
    </source>
</evidence>
<dbReference type="InterPro" id="IPR052399">
    <property type="entry name" value="Phage_Baseplate_Assmbl_Protein"/>
</dbReference>
<evidence type="ECO:0000313" key="3">
    <source>
        <dbReference type="EMBL" id="SUA73835.1"/>
    </source>
</evidence>
<dbReference type="KEGG" id="ppnm:LV28_24815"/>
<feature type="domain" description="Baseplate J-like C-terminal" evidence="2">
    <location>
        <begin position="290"/>
        <end position="374"/>
    </location>
</feature>
<feature type="domain" description="Baseplate protein J-like barrel" evidence="1">
    <location>
        <begin position="94"/>
        <end position="188"/>
    </location>
</feature>
<evidence type="ECO:0000259" key="2">
    <source>
        <dbReference type="Pfam" id="PF26079"/>
    </source>
</evidence>
<dbReference type="PANTHER" id="PTHR37829">
    <property type="entry name" value="PHAGE-LIKE ELEMENT PBSX PROTEIN XKDT"/>
    <property type="match status" value="1"/>
</dbReference>
<dbReference type="PANTHER" id="PTHR37829:SF3">
    <property type="entry name" value="PROTEIN JAYE-RELATED"/>
    <property type="match status" value="1"/>
</dbReference>
<gene>
    <name evidence="3" type="ORF">NCTC13160_00005</name>
    <name evidence="4" type="ORF">NCTC13160_04887</name>
</gene>
<reference evidence="4 5" key="1">
    <citation type="submission" date="2018-06" db="EMBL/GenBank/DDBJ databases">
        <authorList>
            <consortium name="Pathogen Informatics"/>
            <person name="Doyle S."/>
        </authorList>
    </citation>
    <scope>NUCLEOTIDE SEQUENCE [LARGE SCALE GENOMIC DNA]</scope>
    <source>
        <strain evidence="4 5">NCTC13160</strain>
    </source>
</reference>
<dbReference type="InterPro" id="IPR058530">
    <property type="entry name" value="Baseplate_J-like_C"/>
</dbReference>
<protein>
    <submittedName>
        <fullName evidence="4">Uncharacterized homolog of phage Mu protein gp47</fullName>
    </submittedName>
</protein>
<name>A0A378YYX3_9BURK</name>
<evidence type="ECO:0000259" key="1">
    <source>
        <dbReference type="Pfam" id="PF04865"/>
    </source>
</evidence>
<dbReference type="EMBL" id="UGSG01000001">
    <property type="protein sequence ID" value="SUA82013.1"/>
    <property type="molecule type" value="Genomic_DNA"/>
</dbReference>
<dbReference type="EMBL" id="UGSG01000001">
    <property type="protein sequence ID" value="SUA73835.1"/>
    <property type="molecule type" value="Genomic_DNA"/>
</dbReference>